<keyword evidence="1" id="KW-0328">Glycosyltransferase</keyword>
<dbReference type="InterPro" id="IPR035902">
    <property type="entry name" value="Nuc_phospho_transferase"/>
</dbReference>
<dbReference type="Pfam" id="PF00591">
    <property type="entry name" value="Glycos_transf_3"/>
    <property type="match status" value="1"/>
</dbReference>
<dbReference type="InterPro" id="IPR036320">
    <property type="entry name" value="Glycosyl_Trfase_fam3_N_dom_sf"/>
</dbReference>
<reference evidence="6 7" key="1">
    <citation type="journal article" date="2011" name="Int. J. Syst. Evol. Microbiol.">
        <title>Zhongshania antarctica gen. nov., sp. nov. and Zhongshania guokunii sp. nov., gammaproteobacteria respectively isolated from coastal attached (fast) ice and surface seawater of the Antarctic.</title>
        <authorList>
            <person name="Li H.J."/>
            <person name="Zhang X.Y."/>
            <person name="Chen C.X."/>
            <person name="Zhang Y.J."/>
            <person name="Gao Z.M."/>
            <person name="Yu Y."/>
            <person name="Chen X.L."/>
            <person name="Chen B."/>
            <person name="Zhang Y.Z."/>
        </authorList>
    </citation>
    <scope>NUCLEOTIDE SEQUENCE [LARGE SCALE GENOMIC DNA]</scope>
    <source>
        <strain evidence="6 7">ZS6-22T</strain>
    </source>
</reference>
<dbReference type="PANTHER" id="PTHR43285:SF2">
    <property type="entry name" value="ANTHRANILATE PHOSPHORIBOSYLTRANSFERASE"/>
    <property type="match status" value="1"/>
</dbReference>
<dbReference type="RefSeq" id="WP_368383111.1">
    <property type="nucleotide sequence ID" value="NZ_JBFRYA010000022.1"/>
</dbReference>
<name>A0ABV3UCM8_9GAMM</name>
<dbReference type="SUPFAM" id="SSF52418">
    <property type="entry name" value="Nucleoside phosphorylase/phosphoribosyltransferase catalytic domain"/>
    <property type="match status" value="1"/>
</dbReference>
<evidence type="ECO:0000259" key="4">
    <source>
        <dbReference type="Pfam" id="PF00591"/>
    </source>
</evidence>
<feature type="domain" description="Glycosyl transferase family 3 N-terminal" evidence="5">
    <location>
        <begin position="18"/>
        <end position="73"/>
    </location>
</feature>
<evidence type="ECO:0000256" key="3">
    <source>
        <dbReference type="ARBA" id="ARBA00022822"/>
    </source>
</evidence>
<evidence type="ECO:0000313" key="7">
    <source>
        <dbReference type="Proteomes" id="UP001557485"/>
    </source>
</evidence>
<keyword evidence="2 6" id="KW-0808">Transferase</keyword>
<proteinExistence type="predicted"/>
<dbReference type="NCBIfam" id="NF006564">
    <property type="entry name" value="PRK09071.1"/>
    <property type="match status" value="1"/>
</dbReference>
<dbReference type="SUPFAM" id="SSF47648">
    <property type="entry name" value="Nucleoside phosphorylase/phosphoribosyltransferase N-terminal domain"/>
    <property type="match status" value="1"/>
</dbReference>
<accession>A0ABV3UCM8</accession>
<organism evidence="6 7">
    <name type="scientific">Zhongshania guokunii</name>
    <dbReference type="NCBI Taxonomy" id="641783"/>
    <lineage>
        <taxon>Bacteria</taxon>
        <taxon>Pseudomonadati</taxon>
        <taxon>Pseudomonadota</taxon>
        <taxon>Gammaproteobacteria</taxon>
        <taxon>Cellvibrionales</taxon>
        <taxon>Spongiibacteraceae</taxon>
        <taxon>Zhongshania</taxon>
    </lineage>
</organism>
<sequence>MIAEHPFAQYVRILGKGKTGSRSLNADEAYAAMGMIMRSEVEDVQLGAFLMLLRVKEESFEELAGFVRAVRETLRAPSIAVDLDWASYAGKRRQQPWYLLAALALADSGLRVFMHGAAGHTAERIYSEHVLAELGEATARDWQDVSSKLEQGNFAYLPLAQFSPPLQRMIDLRAQFGLRSPVHTLSRLLNPLAADYSIQSIFHPAYADNHQQAAALLGQAHAVVFKGEAGEAERKPEADCRVKSVHNGHLSEAEWPRMLDGRQEKLSELPTTELLNAWRDEHISEYGRLAIQGTIAIALQLRSPELNQEECLAQASAIWNQRNRQRLSATATENL</sequence>
<feature type="domain" description="Glycosyl transferase family 3" evidence="4">
    <location>
        <begin position="100"/>
        <end position="254"/>
    </location>
</feature>
<keyword evidence="3" id="KW-0057">Aromatic amino acid biosynthesis</keyword>
<dbReference type="Gene3D" id="1.20.970.10">
    <property type="entry name" value="Transferase, Pyrimidine Nucleoside Phosphorylase, Chain C"/>
    <property type="match status" value="1"/>
</dbReference>
<dbReference type="InterPro" id="IPR005940">
    <property type="entry name" value="Anthranilate_Pribosyl_Tfrase"/>
</dbReference>
<keyword evidence="7" id="KW-1185">Reference proteome</keyword>
<evidence type="ECO:0000313" key="6">
    <source>
        <dbReference type="EMBL" id="MEX1670812.1"/>
    </source>
</evidence>
<dbReference type="InterPro" id="IPR017459">
    <property type="entry name" value="Glycosyl_Trfase_fam3_N_dom"/>
</dbReference>
<dbReference type="PANTHER" id="PTHR43285">
    <property type="entry name" value="ANTHRANILATE PHOSPHORIBOSYLTRANSFERASE"/>
    <property type="match status" value="1"/>
</dbReference>
<dbReference type="Gene3D" id="3.40.1030.10">
    <property type="entry name" value="Nucleoside phosphorylase/phosphoribosyltransferase catalytic domain"/>
    <property type="match status" value="1"/>
</dbReference>
<evidence type="ECO:0000259" key="5">
    <source>
        <dbReference type="Pfam" id="PF02885"/>
    </source>
</evidence>
<gene>
    <name evidence="6" type="ORF">AB4876_17990</name>
</gene>
<dbReference type="Pfam" id="PF02885">
    <property type="entry name" value="Glycos_trans_3N"/>
    <property type="match status" value="1"/>
</dbReference>
<evidence type="ECO:0000256" key="1">
    <source>
        <dbReference type="ARBA" id="ARBA00022676"/>
    </source>
</evidence>
<evidence type="ECO:0000256" key="2">
    <source>
        <dbReference type="ARBA" id="ARBA00022679"/>
    </source>
</evidence>
<comment type="caution">
    <text evidence="6">The sequence shown here is derived from an EMBL/GenBank/DDBJ whole genome shotgun (WGS) entry which is preliminary data.</text>
</comment>
<keyword evidence="3" id="KW-0822">Tryptophan biosynthesis</keyword>
<protein>
    <submittedName>
        <fullName evidence="6">Glycosyl transferase family protein</fullName>
    </submittedName>
</protein>
<dbReference type="InterPro" id="IPR000312">
    <property type="entry name" value="Glycosyl_Trfase_fam3"/>
</dbReference>
<dbReference type="GO" id="GO:0016740">
    <property type="term" value="F:transferase activity"/>
    <property type="evidence" value="ECO:0007669"/>
    <property type="project" value="UniProtKB-KW"/>
</dbReference>
<dbReference type="Proteomes" id="UP001557485">
    <property type="component" value="Unassembled WGS sequence"/>
</dbReference>
<dbReference type="EMBL" id="JBFRYA010000022">
    <property type="protein sequence ID" value="MEX1670812.1"/>
    <property type="molecule type" value="Genomic_DNA"/>
</dbReference>
<keyword evidence="3" id="KW-0028">Amino-acid biosynthesis</keyword>